<dbReference type="SUPFAM" id="SSF57184">
    <property type="entry name" value="Growth factor receptor domain"/>
    <property type="match status" value="1"/>
</dbReference>
<dbReference type="SUPFAM" id="SSF69318">
    <property type="entry name" value="Integrin alpha N-terminal domain"/>
    <property type="match status" value="1"/>
</dbReference>
<sequence length="2000" mass="224688">MGLLLLMASMNTVAGSQVETEEKTGADYGWWMLAFCAVIGALSTLQWLRIFMVEGLYGMLGHMIKNEATAIQATEWIDSYIWQQYEEEKEEWKKKCTRSKPSREMRPGPHPNFDVDFVNLGPVNRFRLPTDEDGLKTVYWADWNSDQLPDVLVGIQWSGTDYWALSEYFQHTVDRDLMRNSQLDTYEDFESKSGEFMVVDWNDDGYEDIVVFEASAAGKCLVLQRFRRPTGTVKPGGNAIVDWDKDGSLDLLISARDGKLHYYQMANGSLREEPRHAFSDIRTPKDTFSGWPVRHHLAQPVVVDFDNDGDMDLFLGPPDGRYFEQLVDGNLREWSLEQSPVRNVMKLQTYVWEADGHVYTRNYTDITWRFVDCDGDGDFDLLRVRHFYKGAVQACKHDSTHTLRCDDNFSCLGTNLSRFKGIWEGIRHLDLGNVADGRLKFISTHWSRKTAVLWSAGFCIPVDPCHKKGWCLARQTRCSCIVGHELDDCSGCEPHFYSAQQKVGQMHTCKACPGDGQVCYGRGRCFDDVTAKAPSQEATAVLMALGNGSCICNENHFYGSDEEGRSTCMEGMCPAGTEESDGACRPCNAGSFSLAGGMCKICLPGTFSSRESSSCSICTAGSISKASGATECDSCPAGTYEGATFAPSVQLVLIQQCRAVPHAYPVQQVLLLERPAQRAANVLLVGFQVRPAVRATSAMQAASQSCPWHVKHVRVEGGLVQEAVSAEAEAATVRTVFQGPSRRQTLGSVINVLQGRMKSTMNCAEHALSVPSQMEPAVPVASAMLGGAPTAGVAVLSRWPVEKKALPSQIDPELQCHSGRWQVLQMHRPARRPFVLVNLYLHASDRSSACRLGHLLFELTAQMGEDCLFIGDWNNVPDEEPALSPLRGGRLHLADEIAGPLQLQAPTRTGGRHIDYALHSMLLVPSDRGQVPGVADHDLVFYSFPLLAEEASFRIQPARALLATEPVSNELWGRNFDLQHFHTLLEQSQIEEAWIFLSNAAEICLQAKPGRKRSSVPAPSQVPRAPVKPDTLQTTLERRLRRTYRRVLELQKPSWPWRLLNKVREELRRFARIFPELTEFDVLSPRLPDILLQCIQRESDASSERRLARWHTDMNENEQALIRWVKGADKLIAPSGLDSVPVHPQLKAEHFGREWQAIWCPHSNVEPERVLPFLSWIRADEFFCPEPVFTDTSFVRLTKQASGKAAGPDGWKADQWLLLPEGFYSAFSALWRRILDIGILPSQWAQVRCVLIPKDVGFRPISIACLAWRLGISCILHQLPPWIDQWAPPELVGGLKARSSTIVHDDLHEALQESTLFGAKIDVAKCFDHVNIEQAFIVWEKFGAPAKVVNILKCFYRMQVKSFEWQGFCSRERIRCTRGILQGCPRSCALLAGLMTVWCRYVQQQSPSVQLSVYIDDRTLWCKERQPLQLALDASQSVDQVLGLRLNCSKCELFYKCRNAQLQAFQSWNVACNRKWKMATHFKLLGVHYFSTKARRRPIEPAVVAKVQARLRRLRMATHRRWSKRRLVRSLVLSLFSHTGAWTTIPKKLLQKWRYAVETTMLGYPQSGRSRYLMWACFLTPELDPEFALDSRVVFHELWRLRREAAARQSVTDISRLQFTEVEPCERSSRLLEVLQKWGWERLSKSRFRTPSGVLDLLSHGETRVTAAMKAAWKRQLWLSEPRAAEVADLNVEPVIAVHVACMKQGQKQDPLSFSIACAAGPASRKLAKRFDLNHVSCVCGADWPSCRHVTWHCPDTNLPEHTSAPANGVEERLLVRSIAPPPQPPDLLPGDVRPPVEICSAFISQMALFDGMILVATDGSCKTRHSQKRAAWGIATESQVFAFPMKGCDQNIFAAETWAVFQALHAAHLTGVRVRILCDSQAVVFAAARVRRGGSLPRWASGMWRAIALLSPESVVSWVPAHGRSKDWTPPDGHSPAVWRTYNDRIDAAVQAVAQPCADSLSAWARRVDDAMAWSGFALARQKQALLDLRRHVESSALS</sequence>
<keyword evidence="2" id="KW-0472">Membrane</keyword>
<dbReference type="InterPro" id="IPR036691">
    <property type="entry name" value="Endo/exonu/phosph_ase_sf"/>
</dbReference>
<dbReference type="PANTHER" id="PTHR46967">
    <property type="entry name" value="INSULIN-LIKE GROWTH FACTOR BINDING PROTEIN,N-TERMINAL"/>
    <property type="match status" value="1"/>
</dbReference>
<feature type="signal peptide" evidence="3">
    <location>
        <begin position="1"/>
        <end position="15"/>
    </location>
</feature>
<dbReference type="InterPro" id="IPR012337">
    <property type="entry name" value="RNaseH-like_sf"/>
</dbReference>
<feature type="transmembrane region" description="Helical" evidence="2">
    <location>
        <begin position="31"/>
        <end position="51"/>
    </location>
</feature>
<gene>
    <name evidence="5" type="ORF">CCMP2556_LOCUS12665</name>
</gene>
<proteinExistence type="predicted"/>
<dbReference type="InterPro" id="IPR000477">
    <property type="entry name" value="RT_dom"/>
</dbReference>
<dbReference type="PROSITE" id="PS50878">
    <property type="entry name" value="RT_POL"/>
    <property type="match status" value="1"/>
</dbReference>
<dbReference type="SMART" id="SM01411">
    <property type="entry name" value="Ephrin_rec_like"/>
    <property type="match status" value="3"/>
</dbReference>
<dbReference type="Pfam" id="PF00078">
    <property type="entry name" value="RVT_1"/>
    <property type="match status" value="1"/>
</dbReference>
<evidence type="ECO:0000256" key="3">
    <source>
        <dbReference type="SAM" id="SignalP"/>
    </source>
</evidence>
<dbReference type="EMBL" id="CAXAMN010006224">
    <property type="protein sequence ID" value="CAK9016896.1"/>
    <property type="molecule type" value="Genomic_DNA"/>
</dbReference>
<dbReference type="PANTHER" id="PTHR46967:SF2">
    <property type="entry name" value="SUSHI, VON WILLEBRAND FACTOR TYPE A, EGF AND PENTRAXIN DOMAIN-CONTAINING PROTEIN 1-LIKE"/>
    <property type="match status" value="1"/>
</dbReference>
<dbReference type="InterPro" id="IPR002156">
    <property type="entry name" value="RNaseH_domain"/>
</dbReference>
<protein>
    <recommendedName>
        <fullName evidence="4">Reverse transcriptase domain-containing protein</fullName>
    </recommendedName>
</protein>
<dbReference type="InterPro" id="IPR043502">
    <property type="entry name" value="DNA/RNA_pol_sf"/>
</dbReference>
<dbReference type="Gene3D" id="2.10.50.10">
    <property type="entry name" value="Tumor Necrosis Factor Receptor, subunit A, domain 2"/>
    <property type="match status" value="1"/>
</dbReference>
<dbReference type="Proteomes" id="UP001642484">
    <property type="component" value="Unassembled WGS sequence"/>
</dbReference>
<evidence type="ECO:0000256" key="2">
    <source>
        <dbReference type="SAM" id="Phobius"/>
    </source>
</evidence>
<dbReference type="Gene3D" id="3.30.420.10">
    <property type="entry name" value="Ribonuclease H-like superfamily/Ribonuclease H"/>
    <property type="match status" value="1"/>
</dbReference>
<dbReference type="Pfam" id="PF07699">
    <property type="entry name" value="Ephrin_rec_like"/>
    <property type="match status" value="1"/>
</dbReference>
<dbReference type="InterPro" id="IPR011641">
    <property type="entry name" value="Tyr-kin_ephrin_A/B_rcpt-like"/>
</dbReference>
<keyword evidence="2" id="KW-0812">Transmembrane</keyword>
<evidence type="ECO:0000256" key="1">
    <source>
        <dbReference type="ARBA" id="ARBA00022729"/>
    </source>
</evidence>
<accession>A0ABP0JRL9</accession>
<feature type="domain" description="Reverse transcriptase" evidence="4">
    <location>
        <begin position="1233"/>
        <end position="1489"/>
    </location>
</feature>
<evidence type="ECO:0000313" key="5">
    <source>
        <dbReference type="EMBL" id="CAK9016896.1"/>
    </source>
</evidence>
<dbReference type="Pfam" id="PF13517">
    <property type="entry name" value="FG-GAP_3"/>
    <property type="match status" value="1"/>
</dbReference>
<dbReference type="Pfam" id="PF00075">
    <property type="entry name" value="RNase_H"/>
    <property type="match status" value="1"/>
</dbReference>
<dbReference type="SUPFAM" id="SSF56672">
    <property type="entry name" value="DNA/RNA polymerases"/>
    <property type="match status" value="1"/>
</dbReference>
<evidence type="ECO:0000259" key="4">
    <source>
        <dbReference type="PROSITE" id="PS50878"/>
    </source>
</evidence>
<keyword evidence="2" id="KW-1133">Transmembrane helix</keyword>
<evidence type="ECO:0000313" key="6">
    <source>
        <dbReference type="Proteomes" id="UP001642484"/>
    </source>
</evidence>
<feature type="chain" id="PRO_5045633883" description="Reverse transcriptase domain-containing protein" evidence="3">
    <location>
        <begin position="16"/>
        <end position="2000"/>
    </location>
</feature>
<dbReference type="InterPro" id="IPR013517">
    <property type="entry name" value="FG-GAP"/>
</dbReference>
<comment type="caution">
    <text evidence="5">The sequence shown here is derived from an EMBL/GenBank/DDBJ whole genome shotgun (WGS) entry which is preliminary data.</text>
</comment>
<reference evidence="5 6" key="1">
    <citation type="submission" date="2024-02" db="EMBL/GenBank/DDBJ databases">
        <authorList>
            <person name="Chen Y."/>
            <person name="Shah S."/>
            <person name="Dougan E. K."/>
            <person name="Thang M."/>
            <person name="Chan C."/>
        </authorList>
    </citation>
    <scope>NUCLEOTIDE SEQUENCE [LARGE SCALE GENOMIC DNA]</scope>
</reference>
<dbReference type="InterPro" id="IPR036397">
    <property type="entry name" value="RNaseH_sf"/>
</dbReference>
<dbReference type="Pfam" id="PF03372">
    <property type="entry name" value="Exo_endo_phos"/>
    <property type="match status" value="1"/>
</dbReference>
<dbReference type="InterPro" id="IPR009030">
    <property type="entry name" value="Growth_fac_rcpt_cys_sf"/>
</dbReference>
<dbReference type="InterPro" id="IPR005135">
    <property type="entry name" value="Endo/exonuclease/phosphatase"/>
</dbReference>
<name>A0ABP0JRL9_9DINO</name>
<dbReference type="InterPro" id="IPR028994">
    <property type="entry name" value="Integrin_alpha_N"/>
</dbReference>
<dbReference type="SUPFAM" id="SSF56219">
    <property type="entry name" value="DNase I-like"/>
    <property type="match status" value="1"/>
</dbReference>
<keyword evidence="6" id="KW-1185">Reference proteome</keyword>
<organism evidence="5 6">
    <name type="scientific">Durusdinium trenchii</name>
    <dbReference type="NCBI Taxonomy" id="1381693"/>
    <lineage>
        <taxon>Eukaryota</taxon>
        <taxon>Sar</taxon>
        <taxon>Alveolata</taxon>
        <taxon>Dinophyceae</taxon>
        <taxon>Suessiales</taxon>
        <taxon>Symbiodiniaceae</taxon>
        <taxon>Durusdinium</taxon>
    </lineage>
</organism>
<dbReference type="Gene3D" id="3.60.10.10">
    <property type="entry name" value="Endonuclease/exonuclease/phosphatase"/>
    <property type="match status" value="1"/>
</dbReference>
<dbReference type="SUPFAM" id="SSF53098">
    <property type="entry name" value="Ribonuclease H-like"/>
    <property type="match status" value="1"/>
</dbReference>
<keyword evidence="1 3" id="KW-0732">Signal</keyword>